<dbReference type="AlphaFoldDB" id="A0A1M6LHV3"/>
<protein>
    <submittedName>
        <fullName evidence="1">Uncharacterized protein</fullName>
    </submittedName>
</protein>
<accession>A0A1M6LHV3</accession>
<name>A0A1M6LHV3_9BURK</name>
<reference evidence="1 2" key="1">
    <citation type="submission" date="2016-11" db="EMBL/GenBank/DDBJ databases">
        <authorList>
            <person name="Jaros S."/>
            <person name="Januszkiewicz K."/>
            <person name="Wedrychowicz H."/>
        </authorList>
    </citation>
    <scope>NUCLEOTIDE SEQUENCE [LARGE SCALE GENOMIC DNA]</scope>
    <source>
        <strain evidence="1 2">LMG 20594</strain>
    </source>
</reference>
<dbReference type="Proteomes" id="UP000184395">
    <property type="component" value="Unassembled WGS sequence"/>
</dbReference>
<evidence type="ECO:0000313" key="2">
    <source>
        <dbReference type="Proteomes" id="UP000184395"/>
    </source>
</evidence>
<evidence type="ECO:0000313" key="1">
    <source>
        <dbReference type="EMBL" id="SHJ70782.1"/>
    </source>
</evidence>
<gene>
    <name evidence="1" type="ORF">SAMN05192548_1005128</name>
</gene>
<proteinExistence type="predicted"/>
<organism evidence="1 2">
    <name type="scientific">Paraburkholderia terricola</name>
    <dbReference type="NCBI Taxonomy" id="169427"/>
    <lineage>
        <taxon>Bacteria</taxon>
        <taxon>Pseudomonadati</taxon>
        <taxon>Pseudomonadota</taxon>
        <taxon>Betaproteobacteria</taxon>
        <taxon>Burkholderiales</taxon>
        <taxon>Burkholderiaceae</taxon>
        <taxon>Paraburkholderia</taxon>
    </lineage>
</organism>
<dbReference type="EMBL" id="FRAB01000005">
    <property type="protein sequence ID" value="SHJ70782.1"/>
    <property type="molecule type" value="Genomic_DNA"/>
</dbReference>
<dbReference type="OrthoDB" id="648192at2"/>
<sequence length="233" mass="25582">MRQFTDFASDASKTMLSVLADKLSSESVYRDAMYALGRDLAAKMAAQLAPTKTLDVCVACTVEDADFLASGIVAGFRDAGLADDRLKLACFWNKRVKRFDGTEDDSFDVAPIVKEYREPMDVRHSVVVVVKSIISGACVVKTNLSSLIDDIEPERVFVAAPVMFKGSRERLASEFAPDVANRFEFFTFAIDDQKSGEIVEPGIGGSVYSRLGLEEKDAYVPNIVKVRREALTA</sequence>
<dbReference type="RefSeq" id="WP_073427819.1">
    <property type="nucleotide sequence ID" value="NZ_CADFGY010000006.1"/>
</dbReference>